<dbReference type="Proteomes" id="UP001596413">
    <property type="component" value="Unassembled WGS sequence"/>
</dbReference>
<comment type="caution">
    <text evidence="2">The sequence shown here is derived from an EMBL/GenBank/DDBJ whole genome shotgun (WGS) entry which is preliminary data.</text>
</comment>
<organism evidence="2 3">
    <name type="scientific">Streptomyces polyrhachis</name>
    <dbReference type="NCBI Taxonomy" id="1282885"/>
    <lineage>
        <taxon>Bacteria</taxon>
        <taxon>Bacillati</taxon>
        <taxon>Actinomycetota</taxon>
        <taxon>Actinomycetes</taxon>
        <taxon>Kitasatosporales</taxon>
        <taxon>Streptomycetaceae</taxon>
        <taxon>Streptomyces</taxon>
    </lineage>
</organism>
<dbReference type="EMBL" id="JBHSZO010000005">
    <property type="protein sequence ID" value="MFC7217431.1"/>
    <property type="molecule type" value="Genomic_DNA"/>
</dbReference>
<evidence type="ECO:0000313" key="3">
    <source>
        <dbReference type="Proteomes" id="UP001596413"/>
    </source>
</evidence>
<keyword evidence="3" id="KW-1185">Reference proteome</keyword>
<name>A0ABW2GDF4_9ACTN</name>
<sequence length="606" mass="64611">MAWPGELTDAERLVWEAFPRGGRVDLRTGDAAADDPRRAAQWGPERTVRAEVIAALLLGACEPESGHVAAVHLRGARITGELFLEHADIGCHIRIRDCVFEDTINLYGARTRNVSIQDSRLHCVGAHYAVVEGNLRLYRCRITDRVTLLGARIGGSLNLGGSTLGSPGSGFGPGSGSGDGRALAASRLQVDSDVLLNQGFTAEGLVELRSARIGGSLQLREARLRGVGGVAMDAARLRVEGDVSGYKMSVRGKVGLRGAVIAGALFLRDAELANPGRRTLDAPGARFGADVVLDRDFRSQGAVRLAAAGIAGHLQLGGGAFSAPGEIAVDAYGLQTGGDIAAREATVEGMLRISGAQLTGRLDLTGARLRSGDATTSRTVLSLRQTTVREVTLSTAQPPAGTVDLRYATIGLLHDDPATWPPRIRLDGASYQQLDTPLPAAERLRWLARDEGAYLPQPYEHLAAMYRRLGMEGNARHVQLAGQRARRGRLRWYGRLWSVVQDVTVGYGYRPARAVGWLLGLLALGSVYFALHEPLPADPSRPEGIPNFNSVLYALDLLLPVVDFGQEKARVPVGTAGQWVAFVLIASGWILATAVAAGLARALNRP</sequence>
<evidence type="ECO:0000313" key="2">
    <source>
        <dbReference type="EMBL" id="MFC7217431.1"/>
    </source>
</evidence>
<gene>
    <name evidence="2" type="ORF">ACFQLX_04480</name>
</gene>
<accession>A0ABW2GDF4</accession>
<keyword evidence="1" id="KW-1133">Transmembrane helix</keyword>
<evidence type="ECO:0008006" key="4">
    <source>
        <dbReference type="Google" id="ProtNLM"/>
    </source>
</evidence>
<proteinExistence type="predicted"/>
<reference evidence="3" key="1">
    <citation type="journal article" date="2019" name="Int. J. Syst. Evol. Microbiol.">
        <title>The Global Catalogue of Microorganisms (GCM) 10K type strain sequencing project: providing services to taxonomists for standard genome sequencing and annotation.</title>
        <authorList>
            <consortium name="The Broad Institute Genomics Platform"/>
            <consortium name="The Broad Institute Genome Sequencing Center for Infectious Disease"/>
            <person name="Wu L."/>
            <person name="Ma J."/>
        </authorList>
    </citation>
    <scope>NUCLEOTIDE SEQUENCE [LARGE SCALE GENOMIC DNA]</scope>
    <source>
        <strain evidence="3">CGMCC 1.13681</strain>
    </source>
</reference>
<dbReference type="RefSeq" id="WP_386412144.1">
    <property type="nucleotide sequence ID" value="NZ_JBHSZO010000005.1"/>
</dbReference>
<keyword evidence="1" id="KW-0812">Transmembrane</keyword>
<keyword evidence="1" id="KW-0472">Membrane</keyword>
<evidence type="ECO:0000256" key="1">
    <source>
        <dbReference type="SAM" id="Phobius"/>
    </source>
</evidence>
<protein>
    <recommendedName>
        <fullName evidence="4">Membrane-associated oxidoreductase</fullName>
    </recommendedName>
</protein>
<feature type="transmembrane region" description="Helical" evidence="1">
    <location>
        <begin position="579"/>
        <end position="600"/>
    </location>
</feature>